<dbReference type="AlphaFoldDB" id="A0A9X4H6D7"/>
<evidence type="ECO:0000259" key="2">
    <source>
        <dbReference type="Pfam" id="PF20900"/>
    </source>
</evidence>
<protein>
    <recommendedName>
        <fullName evidence="2">Dermonecrotic toxin C3 domain-containing protein</fullName>
    </recommendedName>
</protein>
<dbReference type="Proteomes" id="UP001154312">
    <property type="component" value="Unassembled WGS sequence"/>
</dbReference>
<dbReference type="InterPro" id="IPR038765">
    <property type="entry name" value="Papain-like_cys_pep_sf"/>
</dbReference>
<dbReference type="Pfam" id="PF20900">
    <property type="entry name" value="PMT_C3"/>
    <property type="match status" value="1"/>
</dbReference>
<evidence type="ECO:0000313" key="3">
    <source>
        <dbReference type="EMBL" id="MDF9408798.1"/>
    </source>
</evidence>
<dbReference type="RefSeq" id="WP_277444197.1">
    <property type="nucleotide sequence ID" value="NZ_JAKOAV010000019.1"/>
</dbReference>
<feature type="compositionally biased region" description="Basic and acidic residues" evidence="1">
    <location>
        <begin position="14"/>
        <end position="26"/>
    </location>
</feature>
<dbReference type="NCBIfam" id="NF041770">
    <property type="entry name" value="CFI_box_CTERM"/>
    <property type="match status" value="1"/>
</dbReference>
<evidence type="ECO:0000313" key="4">
    <source>
        <dbReference type="Proteomes" id="UP001154312"/>
    </source>
</evidence>
<organism evidence="3 4">
    <name type="scientific">Pelotomaculum isophthalicicum JI</name>
    <dbReference type="NCBI Taxonomy" id="947010"/>
    <lineage>
        <taxon>Bacteria</taxon>
        <taxon>Bacillati</taxon>
        <taxon>Bacillota</taxon>
        <taxon>Clostridia</taxon>
        <taxon>Eubacteriales</taxon>
        <taxon>Desulfotomaculaceae</taxon>
        <taxon>Pelotomaculum</taxon>
    </lineage>
</organism>
<feature type="region of interest" description="Disordered" evidence="1">
    <location>
        <begin position="1"/>
        <end position="38"/>
    </location>
</feature>
<feature type="domain" description="Dermonecrotic toxin C3" evidence="2">
    <location>
        <begin position="97"/>
        <end position="214"/>
    </location>
</feature>
<reference evidence="3" key="1">
    <citation type="submission" date="2022-02" db="EMBL/GenBank/DDBJ databases">
        <authorList>
            <person name="Leng L."/>
        </authorList>
    </citation>
    <scope>NUCLEOTIDE SEQUENCE</scope>
    <source>
        <strain evidence="3">JI</strain>
    </source>
</reference>
<accession>A0A9X4H6D7</accession>
<dbReference type="SUPFAM" id="SSF54001">
    <property type="entry name" value="Cysteine proteinases"/>
    <property type="match status" value="1"/>
</dbReference>
<dbReference type="EMBL" id="JAKOAV010000019">
    <property type="protein sequence ID" value="MDF9408798.1"/>
    <property type="molecule type" value="Genomic_DNA"/>
</dbReference>
<dbReference type="InterPro" id="IPR049886">
    <property type="entry name" value="CFI_box_CTERM_dom"/>
</dbReference>
<dbReference type="Gene3D" id="3.10.670.10">
    <property type="entry name" value="Secreted effector protein ssei"/>
    <property type="match status" value="1"/>
</dbReference>
<comment type="caution">
    <text evidence="3">The sequence shown here is derived from an EMBL/GenBank/DDBJ whole genome shotgun (WGS) entry which is preliminary data.</text>
</comment>
<feature type="compositionally biased region" description="Polar residues" evidence="1">
    <location>
        <begin position="27"/>
        <end position="38"/>
    </location>
</feature>
<proteinExistence type="predicted"/>
<keyword evidence="4" id="KW-1185">Reference proteome</keyword>
<name>A0A9X4H6D7_9FIRM</name>
<dbReference type="InterPro" id="IPR048460">
    <property type="entry name" value="ToxA_C3"/>
</dbReference>
<feature type="compositionally biased region" description="Polar residues" evidence="1">
    <location>
        <begin position="1"/>
        <end position="13"/>
    </location>
</feature>
<gene>
    <name evidence="3" type="ORF">L7E55_10600</name>
</gene>
<sequence>MFTQGPKTTQNSHKISEKHDKTKTIEPKSTQSGLPPGFLQTQENILQLQKTIGNRAVIQLLNSHFQQQPVNDDPLYTPVVQRMRNKPSDEEIRNAVSNYVSSEKGTCDTKAPLVQQALEAFVDSKSEITGYSLAWWQLEENRWEAQNHTAAAVKWNEGTYIVDTTISQFGQVDNNIQILPLNDWIGLIMRLTHGERPYCEEGIRKGNSLFFFEPQEERPVISEEKENKKEELPEKGKGGGCCFLTSACVRARGLSDDCAELTTLRAFRDGWLSSLPEGPELIATYYKIAPIIVDAVEASGAAKEIWNYVYQVIIECIRDIDNRRPEQALVRYRDMVFRIKHTLAVLTLTRI</sequence>
<evidence type="ECO:0000256" key="1">
    <source>
        <dbReference type="SAM" id="MobiDB-lite"/>
    </source>
</evidence>